<evidence type="ECO:0000313" key="4">
    <source>
        <dbReference type="EMBL" id="RGS43761.1"/>
    </source>
</evidence>
<dbReference type="InterPro" id="IPR044911">
    <property type="entry name" value="V-type_ATPase_csu/dsu_dom_3"/>
</dbReference>
<dbReference type="InterPro" id="IPR050873">
    <property type="entry name" value="V-ATPase_V0D/AC39_subunit"/>
</dbReference>
<organism evidence="4 5">
    <name type="scientific">Coprococcus eutactus</name>
    <dbReference type="NCBI Taxonomy" id="33043"/>
    <lineage>
        <taxon>Bacteria</taxon>
        <taxon>Bacillati</taxon>
        <taxon>Bacillota</taxon>
        <taxon>Clostridia</taxon>
        <taxon>Lachnospirales</taxon>
        <taxon>Lachnospiraceae</taxon>
        <taxon>Coprococcus</taxon>
    </lineage>
</organism>
<dbReference type="InterPro" id="IPR035067">
    <property type="entry name" value="V-type_ATPase_csu/dsu"/>
</dbReference>
<comment type="caution">
    <text evidence="4">The sequence shown here is derived from an EMBL/GenBank/DDBJ whole genome shotgun (WGS) entry which is preliminary data.</text>
</comment>
<dbReference type="OrthoDB" id="1653at2"/>
<protein>
    <submittedName>
        <fullName evidence="4">V-type ATP synthase subunit C</fullName>
    </submittedName>
</protein>
<accession>A0A3R5ZQ26</accession>
<gene>
    <name evidence="4" type="ORF">DWX94_02935</name>
</gene>
<dbReference type="Proteomes" id="UP000283295">
    <property type="component" value="Unassembled WGS sequence"/>
</dbReference>
<dbReference type="GO" id="GO:0046961">
    <property type="term" value="F:proton-transporting ATPase activity, rotational mechanism"/>
    <property type="evidence" value="ECO:0007669"/>
    <property type="project" value="InterPro"/>
</dbReference>
<evidence type="ECO:0000256" key="1">
    <source>
        <dbReference type="ARBA" id="ARBA00006709"/>
    </source>
</evidence>
<evidence type="ECO:0000256" key="3">
    <source>
        <dbReference type="ARBA" id="ARBA00023065"/>
    </source>
</evidence>
<dbReference type="SUPFAM" id="SSF103486">
    <property type="entry name" value="V-type ATP synthase subunit C"/>
    <property type="match status" value="1"/>
</dbReference>
<evidence type="ECO:0000256" key="2">
    <source>
        <dbReference type="ARBA" id="ARBA00022448"/>
    </source>
</evidence>
<sequence>MADKYIYAVARIRALEMSLMSQAAIEQLVATDSYKKAVQFIIEKGWGDSDNASMDENDILRAETDKTWAAVAEMVNDMSVFDVIRLPDLYHNLKAAIKTVVAGETPAHVFFDNAEIDGQKMLSIVSDKAWDRLPEHMRDCAREAWDCMAQAGDGQMCDAVIDRGTLLAIMQAAKEADDRLLRDYAETTVAVADIKIAVRSMKTGKNKDFMKRAMAECNTLDIDRLATAAVAGMEEIERYLADTAYAGGAEALSESASAFERWCDNRIIETIKPQKYNPFTVGPIVAYILARLNEIKTVRIILTCKLNRLPEEAIRERVREMYV</sequence>
<evidence type="ECO:0000313" key="5">
    <source>
        <dbReference type="Proteomes" id="UP000283295"/>
    </source>
</evidence>
<keyword evidence="3" id="KW-0406">Ion transport</keyword>
<dbReference type="Gene3D" id="1.20.1690.10">
    <property type="entry name" value="V-type ATP synthase subunit C domain"/>
    <property type="match status" value="2"/>
</dbReference>
<dbReference type="EMBL" id="QRVK01000004">
    <property type="protein sequence ID" value="RGS43761.1"/>
    <property type="molecule type" value="Genomic_DNA"/>
</dbReference>
<dbReference type="PANTHER" id="PTHR38682">
    <property type="entry name" value="V-TYPE ATP SYNTHASE SUBUNIT C"/>
    <property type="match status" value="1"/>
</dbReference>
<proteinExistence type="inferred from homology"/>
<reference evidence="4 5" key="1">
    <citation type="submission" date="2018-08" db="EMBL/GenBank/DDBJ databases">
        <title>A genome reference for cultivated species of the human gut microbiota.</title>
        <authorList>
            <person name="Zou Y."/>
            <person name="Xue W."/>
            <person name="Luo G."/>
        </authorList>
    </citation>
    <scope>NUCLEOTIDE SEQUENCE [LARGE SCALE GENOMIC DNA]</scope>
    <source>
        <strain evidence="4 5">AF22-21</strain>
    </source>
</reference>
<dbReference type="InterPro" id="IPR036079">
    <property type="entry name" value="ATPase_csu/dsu_sf"/>
</dbReference>
<dbReference type="AlphaFoldDB" id="A0A3R5ZQ26"/>
<dbReference type="PANTHER" id="PTHR38682:SF1">
    <property type="entry name" value="V-TYPE ATP SYNTHASE SUBUNIT C"/>
    <property type="match status" value="1"/>
</dbReference>
<name>A0A3R5ZQ26_9FIRM</name>
<dbReference type="Gene3D" id="1.10.132.50">
    <property type="entry name" value="ATP synthase (C/AC39) subunit, domain 3"/>
    <property type="match status" value="1"/>
</dbReference>
<dbReference type="Pfam" id="PF01992">
    <property type="entry name" value="vATP-synt_AC39"/>
    <property type="match status" value="1"/>
</dbReference>
<dbReference type="InterPro" id="IPR002843">
    <property type="entry name" value="ATPase_V0-cplx_csu/dsu"/>
</dbReference>
<keyword evidence="2" id="KW-0813">Transport</keyword>
<comment type="similarity">
    <text evidence="1">Belongs to the V-ATPase V0D/AC39 subunit family.</text>
</comment>